<reference evidence="2" key="1">
    <citation type="submission" date="2019-09" db="EMBL/GenBank/DDBJ databases">
        <title>Organ-specific transcriptomic study of the physiology of the cattle tick, Rhipicephalus microplus.</title>
        <authorList>
            <person name="Tirloni L."/>
            <person name="Braz G."/>
            <person name="Gandara A.C.P."/>
            <person name="Sabadin G.A."/>
            <person name="da Silva R.M."/>
            <person name="Guizzo M.G."/>
            <person name="Machado J.A."/>
            <person name="Costa E.P."/>
            <person name="Gomes H.F."/>
            <person name="Moraes J."/>
            <person name="Mota M.B.S."/>
            <person name="Mesquita R.D."/>
            <person name="Alvarenga P.H."/>
            <person name="Alves F."/>
            <person name="Seixas A."/>
            <person name="da Fonseca R.N."/>
            <person name="Fogaca A."/>
            <person name="Logullo C."/>
            <person name="Tanaka A."/>
            <person name="Daffre S."/>
            <person name="Termignoni C."/>
            <person name="Vaz I.S.Jr."/>
            <person name="Oliveira P.L."/>
            <person name="Ribeiro J.M."/>
        </authorList>
    </citation>
    <scope>NUCLEOTIDE SEQUENCE</scope>
    <source>
        <strain evidence="2">Porto Alegre</strain>
    </source>
</reference>
<accession>A0A6M2DB28</accession>
<dbReference type="AlphaFoldDB" id="A0A6M2DB28"/>
<protein>
    <submittedName>
        <fullName evidence="2">Uncharacterized protein</fullName>
    </submittedName>
</protein>
<keyword evidence="1" id="KW-0472">Membrane</keyword>
<dbReference type="EMBL" id="GHWJ01010628">
    <property type="protein sequence ID" value="NOV43365.1"/>
    <property type="molecule type" value="Transcribed_RNA"/>
</dbReference>
<feature type="transmembrane region" description="Helical" evidence="1">
    <location>
        <begin position="12"/>
        <end position="33"/>
    </location>
</feature>
<feature type="transmembrane region" description="Helical" evidence="1">
    <location>
        <begin position="45"/>
        <end position="65"/>
    </location>
</feature>
<keyword evidence="1" id="KW-1133">Transmembrane helix</keyword>
<evidence type="ECO:0000256" key="1">
    <source>
        <dbReference type="SAM" id="Phobius"/>
    </source>
</evidence>
<sequence length="77" mass="8719">MSPNSGTISRALNILSILLMLIRFFWSCLLMLHTSPSIRKRPNPITLTSMCFSAGSMYILVSYIWTQMLTMSAKRSS</sequence>
<evidence type="ECO:0000313" key="2">
    <source>
        <dbReference type="EMBL" id="NOV43365.1"/>
    </source>
</evidence>
<proteinExistence type="predicted"/>
<keyword evidence="1" id="KW-0812">Transmembrane</keyword>
<name>A0A6M2DB28_RHIMP</name>
<organism evidence="2">
    <name type="scientific">Rhipicephalus microplus</name>
    <name type="common">Cattle tick</name>
    <name type="synonym">Boophilus microplus</name>
    <dbReference type="NCBI Taxonomy" id="6941"/>
    <lineage>
        <taxon>Eukaryota</taxon>
        <taxon>Metazoa</taxon>
        <taxon>Ecdysozoa</taxon>
        <taxon>Arthropoda</taxon>
        <taxon>Chelicerata</taxon>
        <taxon>Arachnida</taxon>
        <taxon>Acari</taxon>
        <taxon>Parasitiformes</taxon>
        <taxon>Ixodida</taxon>
        <taxon>Ixodoidea</taxon>
        <taxon>Ixodidae</taxon>
        <taxon>Rhipicephalinae</taxon>
        <taxon>Rhipicephalus</taxon>
        <taxon>Boophilus</taxon>
    </lineage>
</organism>